<proteinExistence type="predicted"/>
<organism evidence="1 2">
    <name type="scientific">Succinivibrio faecicola</name>
    <dbReference type="NCBI Taxonomy" id="2820300"/>
    <lineage>
        <taxon>Bacteria</taxon>
        <taxon>Pseudomonadati</taxon>
        <taxon>Pseudomonadota</taxon>
        <taxon>Gammaproteobacteria</taxon>
        <taxon>Aeromonadales</taxon>
        <taxon>Succinivibrionaceae</taxon>
        <taxon>Succinivibrio</taxon>
    </lineage>
</organism>
<gene>
    <name evidence="1" type="ORF">J5V48_08995</name>
</gene>
<evidence type="ECO:0000313" key="2">
    <source>
        <dbReference type="Proteomes" id="UP000731465"/>
    </source>
</evidence>
<sequence length="66" mass="7881">MKYKSDNSVHIAEALIQHFGFPELVKICKTSQPAISLWKKNGIPYAWEMFFRKRNPQLQLWKDYPL</sequence>
<reference evidence="1 2" key="1">
    <citation type="submission" date="2021-03" db="EMBL/GenBank/DDBJ databases">
        <title>Succinivibrio sp. nov. isolated from feces of cow.</title>
        <authorList>
            <person name="Choi J.-Y."/>
        </authorList>
    </citation>
    <scope>NUCLEOTIDE SEQUENCE [LARGE SCALE GENOMIC DNA]</scope>
    <source>
        <strain evidence="1 2">AGMB01872</strain>
    </source>
</reference>
<dbReference type="EMBL" id="JAGFNY010000044">
    <property type="protein sequence ID" value="MBW7571029.1"/>
    <property type="molecule type" value="Genomic_DNA"/>
</dbReference>
<keyword evidence="2" id="KW-1185">Reference proteome</keyword>
<accession>A0ABS7DI98</accession>
<evidence type="ECO:0000313" key="1">
    <source>
        <dbReference type="EMBL" id="MBW7571029.1"/>
    </source>
</evidence>
<dbReference type="RefSeq" id="WP_219938253.1">
    <property type="nucleotide sequence ID" value="NZ_JAGFNY010000044.1"/>
</dbReference>
<name>A0ABS7DI98_9GAMM</name>
<protein>
    <submittedName>
        <fullName evidence="1">Uncharacterized protein</fullName>
    </submittedName>
</protein>
<comment type="caution">
    <text evidence="1">The sequence shown here is derived from an EMBL/GenBank/DDBJ whole genome shotgun (WGS) entry which is preliminary data.</text>
</comment>
<dbReference type="Proteomes" id="UP000731465">
    <property type="component" value="Unassembled WGS sequence"/>
</dbReference>